<feature type="compositionally biased region" description="Acidic residues" evidence="2">
    <location>
        <begin position="367"/>
        <end position="381"/>
    </location>
</feature>
<keyword evidence="1" id="KW-0539">Nucleus</keyword>
<evidence type="ECO:0000256" key="2">
    <source>
        <dbReference type="SAM" id="MobiDB-lite"/>
    </source>
</evidence>
<feature type="compositionally biased region" description="Low complexity" evidence="2">
    <location>
        <begin position="476"/>
        <end position="518"/>
    </location>
</feature>
<dbReference type="InterPro" id="IPR008851">
    <property type="entry name" value="TFIIF-alpha"/>
</dbReference>
<evidence type="ECO:0000256" key="1">
    <source>
        <dbReference type="RuleBase" id="RU366044"/>
    </source>
</evidence>
<dbReference type="PANTHER" id="PTHR13011">
    <property type="entry name" value="TFIIF-ALPHA"/>
    <property type="match status" value="1"/>
</dbReference>
<feature type="compositionally biased region" description="Low complexity" evidence="2">
    <location>
        <begin position="103"/>
        <end position="123"/>
    </location>
</feature>
<comment type="similarity">
    <text evidence="1">Belongs to the TFIIF alpha subunit family.</text>
</comment>
<feature type="region of interest" description="Disordered" evidence="2">
    <location>
        <begin position="229"/>
        <end position="532"/>
    </location>
</feature>
<dbReference type="PANTHER" id="PTHR13011:SF0">
    <property type="entry name" value="GENERAL TRANSCRIPTION FACTOR IIF SUBUNIT 1"/>
    <property type="match status" value="1"/>
</dbReference>
<organism evidence="3">
    <name type="scientific">Chlamydomonas leiostraca</name>
    <dbReference type="NCBI Taxonomy" id="1034604"/>
    <lineage>
        <taxon>Eukaryota</taxon>
        <taxon>Viridiplantae</taxon>
        <taxon>Chlorophyta</taxon>
        <taxon>core chlorophytes</taxon>
        <taxon>Chlorophyceae</taxon>
        <taxon>CS clade</taxon>
        <taxon>Chlamydomonadales</taxon>
        <taxon>Chlamydomonadaceae</taxon>
        <taxon>Chlamydomonas</taxon>
    </lineage>
</organism>
<dbReference type="GO" id="GO:0006367">
    <property type="term" value="P:transcription initiation at RNA polymerase II promoter"/>
    <property type="evidence" value="ECO:0007669"/>
    <property type="project" value="InterPro"/>
</dbReference>
<feature type="compositionally biased region" description="Gly residues" evidence="2">
    <location>
        <begin position="250"/>
        <end position="265"/>
    </location>
</feature>
<keyword evidence="1" id="KW-0238">DNA-binding</keyword>
<keyword evidence="1" id="KW-0805">Transcription regulation</keyword>
<feature type="compositionally biased region" description="Basic and acidic residues" evidence="2">
    <location>
        <begin position="451"/>
        <end position="461"/>
    </location>
</feature>
<feature type="region of interest" description="Disordered" evidence="2">
    <location>
        <begin position="103"/>
        <end position="130"/>
    </location>
</feature>
<comment type="function">
    <text evidence="1">TFIIF is a general transcription initiation factor that binds to RNA polymerase II and helps to recruit it to the initiation complex in collaboration with TFIIB. It promotes transcription elongation.</text>
</comment>
<gene>
    <name evidence="3" type="ORF">CLEI1391_LOCUS16092</name>
</gene>
<dbReference type="EMBL" id="HBFB01028799">
    <property type="protein sequence ID" value="CAD8691909.1"/>
    <property type="molecule type" value="Transcribed_RNA"/>
</dbReference>
<keyword evidence="1" id="KW-0804">Transcription</keyword>
<dbReference type="GO" id="GO:0003677">
    <property type="term" value="F:DNA binding"/>
    <property type="evidence" value="ECO:0007669"/>
    <property type="project" value="UniProtKB-KW"/>
</dbReference>
<feature type="compositionally biased region" description="Acidic residues" evidence="2">
    <location>
        <begin position="304"/>
        <end position="331"/>
    </location>
</feature>
<protein>
    <recommendedName>
        <fullName evidence="1">Transcription initiation factor IIF subunit alpha</fullName>
    </recommendedName>
</protein>
<proteinExistence type="inferred from homology"/>
<name>A0A7S0RZ74_9CHLO</name>
<dbReference type="GO" id="GO:0032968">
    <property type="term" value="P:positive regulation of transcription elongation by RNA polymerase II"/>
    <property type="evidence" value="ECO:0007669"/>
    <property type="project" value="InterPro"/>
</dbReference>
<dbReference type="GO" id="GO:0005674">
    <property type="term" value="C:transcription factor TFIIF complex"/>
    <property type="evidence" value="ECO:0007669"/>
    <property type="project" value="TreeGrafter"/>
</dbReference>
<dbReference type="GO" id="GO:0001096">
    <property type="term" value="F:TFIIF-class transcription factor complex binding"/>
    <property type="evidence" value="ECO:0007669"/>
    <property type="project" value="TreeGrafter"/>
</dbReference>
<feature type="compositionally biased region" description="Acidic residues" evidence="2">
    <location>
        <begin position="398"/>
        <end position="410"/>
    </location>
</feature>
<reference evidence="3" key="1">
    <citation type="submission" date="2021-01" db="EMBL/GenBank/DDBJ databases">
        <authorList>
            <person name="Corre E."/>
            <person name="Pelletier E."/>
            <person name="Niang G."/>
            <person name="Scheremetjew M."/>
            <person name="Finn R."/>
            <person name="Kale V."/>
            <person name="Holt S."/>
            <person name="Cochrane G."/>
            <person name="Meng A."/>
            <person name="Brown T."/>
            <person name="Cohen L."/>
        </authorList>
    </citation>
    <scope>NUCLEOTIDE SEQUENCE</scope>
    <source>
        <strain evidence="3">SAG 11-49</strain>
    </source>
</reference>
<dbReference type="AlphaFoldDB" id="A0A7S0RZ74"/>
<evidence type="ECO:0000313" key="3">
    <source>
        <dbReference type="EMBL" id="CAD8691909.1"/>
    </source>
</evidence>
<comment type="subcellular location">
    <subcellularLocation>
        <location evidence="1">Nucleus</location>
    </subcellularLocation>
</comment>
<feature type="compositionally biased region" description="Acidic residues" evidence="2">
    <location>
        <begin position="276"/>
        <end position="285"/>
    </location>
</feature>
<sequence>MAEASPPPQSGKGVQEFTIVPPGPIHRNKKMLLARFLHTQPKFGEAGAQWKMYPEKQAEPKSRVGVGSAIKQAPPPPNWLLERRGEVVQKGVPDLPMSAAAAAAQPAAASKPGGPQGLRPLGRAAGGSSGSTVASAAAAQAGTNYFVFIRAGSTITAYPVDCLLTFKPPPRRGTNTLTLEEAEAAMRGARAAEDSVSLSMVPKSVKEAAEKAAGDGKVDLAATIASLFGDDEGGEGGGGDDLGIALPGRKGTGARGKRGGGGGGRGGRRVRGADGAELDADEVAEDIYAGELDELRPTKPQPAEDWEHEEMVDDDDLHQGEEESEKLEDDPGERKKLGLEGSDEEEEEKKDEGEGEGNRRLNQLIKEDEEREEGEEDEGGEGADMSQDVTGLDAKYEDGDDDLDLDEMAQDLETGAPGGAKAGGKRKQAEAAAPQTKRARTATPPPAAAKAEVKPEVKKEPAAAAAAPKPAPAKPAPAARPAAAGASTGAKPAAPKAGGSTAAGTSTGARAAGASTGAKGAGSGMGPPTQAEIVAELKKAGGRTTMAHLGEVFRSRVPADHLPAFKRDILAVAKSEKMPDGKLHIVLKKA</sequence>
<accession>A0A7S0RZ74</accession>
<feature type="compositionally biased region" description="Basic and acidic residues" evidence="2">
    <location>
        <begin position="350"/>
        <end position="359"/>
    </location>
</feature>
<dbReference type="GO" id="GO:0016251">
    <property type="term" value="F:RNA polymerase II general transcription initiation factor activity"/>
    <property type="evidence" value="ECO:0007669"/>
    <property type="project" value="TreeGrafter"/>
</dbReference>
<dbReference type="Pfam" id="PF05793">
    <property type="entry name" value="TFIIF_alpha"/>
    <property type="match status" value="1"/>
</dbReference>